<accession>A0ABR9KDJ5</accession>
<keyword evidence="1" id="KW-0812">Transmembrane</keyword>
<feature type="transmembrane region" description="Helical" evidence="1">
    <location>
        <begin position="12"/>
        <end position="38"/>
    </location>
</feature>
<feature type="transmembrane region" description="Helical" evidence="1">
    <location>
        <begin position="121"/>
        <end position="138"/>
    </location>
</feature>
<name>A0ABR9KDJ5_9ACTN</name>
<keyword evidence="1" id="KW-0472">Membrane</keyword>
<feature type="transmembrane region" description="Helical" evidence="1">
    <location>
        <begin position="58"/>
        <end position="76"/>
    </location>
</feature>
<feature type="transmembrane region" description="Helical" evidence="1">
    <location>
        <begin position="229"/>
        <end position="246"/>
    </location>
</feature>
<dbReference type="EMBL" id="JADBEF010000001">
    <property type="protein sequence ID" value="MBE1560103.1"/>
    <property type="molecule type" value="Genomic_DNA"/>
</dbReference>
<organism evidence="2 3">
    <name type="scientific">Nonomuraea africana</name>
    <dbReference type="NCBI Taxonomy" id="46171"/>
    <lineage>
        <taxon>Bacteria</taxon>
        <taxon>Bacillati</taxon>
        <taxon>Actinomycetota</taxon>
        <taxon>Actinomycetes</taxon>
        <taxon>Streptosporangiales</taxon>
        <taxon>Streptosporangiaceae</taxon>
        <taxon>Nonomuraea</taxon>
    </lineage>
</organism>
<evidence type="ECO:0000256" key="1">
    <source>
        <dbReference type="SAM" id="Phobius"/>
    </source>
</evidence>
<dbReference type="RefSeq" id="WP_192775238.1">
    <property type="nucleotide sequence ID" value="NZ_BAAASY010000042.1"/>
</dbReference>
<evidence type="ECO:0000313" key="3">
    <source>
        <dbReference type="Proteomes" id="UP000661607"/>
    </source>
</evidence>
<feature type="transmembrane region" description="Helical" evidence="1">
    <location>
        <begin position="203"/>
        <end position="223"/>
    </location>
</feature>
<comment type="caution">
    <text evidence="2">The sequence shown here is derived from an EMBL/GenBank/DDBJ whole genome shotgun (WGS) entry which is preliminary data.</text>
</comment>
<keyword evidence="1" id="KW-1133">Transmembrane helix</keyword>
<sequence length="267" mass="28263">MLRRHRSALPALLVTGLYGAALTVAVVVALISGSLGPLWWLTLFATVTEGVAATGQNLLLLVLAGLSWAWGIWQILRGPLAGPPPQQDRNTLRLRVALYVATATTWLLHVTASSMWADATVIDSAAMWVVVLLFMRVLGRDRQYTRGAGVLGYGGFTVIGVLDLVGWPVPDGAELICGLAGLAWTALVLRAQGYDDRWGTATVAYGIAALVAPIFLVLAALPFPDEGSAVEALGVVSSVLIMIWLARSAHDLAAPRHQPAAQTTLEA</sequence>
<evidence type="ECO:0000313" key="2">
    <source>
        <dbReference type="EMBL" id="MBE1560103.1"/>
    </source>
</evidence>
<gene>
    <name evidence="2" type="ORF">H4W81_002882</name>
</gene>
<protein>
    <submittedName>
        <fullName evidence="2">Uncharacterized protein</fullName>
    </submittedName>
</protein>
<feature type="transmembrane region" description="Helical" evidence="1">
    <location>
        <begin position="173"/>
        <end position="191"/>
    </location>
</feature>
<keyword evidence="3" id="KW-1185">Reference proteome</keyword>
<feature type="transmembrane region" description="Helical" evidence="1">
    <location>
        <begin position="96"/>
        <end position="115"/>
    </location>
</feature>
<feature type="transmembrane region" description="Helical" evidence="1">
    <location>
        <begin position="150"/>
        <end position="167"/>
    </location>
</feature>
<reference evidence="2 3" key="1">
    <citation type="submission" date="2020-10" db="EMBL/GenBank/DDBJ databases">
        <title>Sequencing the genomes of 1000 actinobacteria strains.</title>
        <authorList>
            <person name="Klenk H.-P."/>
        </authorList>
    </citation>
    <scope>NUCLEOTIDE SEQUENCE [LARGE SCALE GENOMIC DNA]</scope>
    <source>
        <strain evidence="2 3">DSM 43748</strain>
    </source>
</reference>
<dbReference type="Proteomes" id="UP000661607">
    <property type="component" value="Unassembled WGS sequence"/>
</dbReference>
<proteinExistence type="predicted"/>